<dbReference type="Gene3D" id="2.30.40.10">
    <property type="entry name" value="Urease, subunit C, domain 1"/>
    <property type="match status" value="1"/>
</dbReference>
<feature type="domain" description="Amidohydrolase-related" evidence="5">
    <location>
        <begin position="61"/>
        <end position="401"/>
    </location>
</feature>
<keyword evidence="2" id="KW-0479">Metal-binding</keyword>
<dbReference type="Gene3D" id="3.20.20.140">
    <property type="entry name" value="Metal-dependent hydrolases"/>
    <property type="match status" value="1"/>
</dbReference>
<comment type="cofactor">
    <cofactor evidence="1">
        <name>Zn(2+)</name>
        <dbReference type="ChEBI" id="CHEBI:29105"/>
    </cofactor>
</comment>
<evidence type="ECO:0000256" key="1">
    <source>
        <dbReference type="ARBA" id="ARBA00001947"/>
    </source>
</evidence>
<dbReference type="InterPro" id="IPR006680">
    <property type="entry name" value="Amidohydro-rel"/>
</dbReference>
<dbReference type="AlphaFoldDB" id="A0A8K0UWJ8"/>
<proteinExistence type="predicted"/>
<accession>A0A8K0UWJ8</accession>
<dbReference type="GO" id="GO:0008892">
    <property type="term" value="F:guanine deaminase activity"/>
    <property type="evidence" value="ECO:0007669"/>
    <property type="project" value="TreeGrafter"/>
</dbReference>
<dbReference type="GO" id="GO:0005829">
    <property type="term" value="C:cytosol"/>
    <property type="evidence" value="ECO:0007669"/>
    <property type="project" value="TreeGrafter"/>
</dbReference>
<dbReference type="GO" id="GO:0008270">
    <property type="term" value="F:zinc ion binding"/>
    <property type="evidence" value="ECO:0007669"/>
    <property type="project" value="TreeGrafter"/>
</dbReference>
<comment type="caution">
    <text evidence="6">The sequence shown here is derived from an EMBL/GenBank/DDBJ whole genome shotgun (WGS) entry which is preliminary data.</text>
</comment>
<dbReference type="Pfam" id="PF01979">
    <property type="entry name" value="Amidohydro_1"/>
    <property type="match status" value="1"/>
</dbReference>
<evidence type="ECO:0000256" key="4">
    <source>
        <dbReference type="ARBA" id="ARBA00022833"/>
    </source>
</evidence>
<dbReference type="InterPro" id="IPR011059">
    <property type="entry name" value="Metal-dep_hydrolase_composite"/>
</dbReference>
<organism evidence="6 7">
    <name type="scientific">Cristinia sonorae</name>
    <dbReference type="NCBI Taxonomy" id="1940300"/>
    <lineage>
        <taxon>Eukaryota</taxon>
        <taxon>Fungi</taxon>
        <taxon>Dikarya</taxon>
        <taxon>Basidiomycota</taxon>
        <taxon>Agaricomycotina</taxon>
        <taxon>Agaricomycetes</taxon>
        <taxon>Agaricomycetidae</taxon>
        <taxon>Agaricales</taxon>
        <taxon>Pleurotineae</taxon>
        <taxon>Stephanosporaceae</taxon>
        <taxon>Cristinia</taxon>
    </lineage>
</organism>
<dbReference type="InterPro" id="IPR032466">
    <property type="entry name" value="Metal_Hydrolase"/>
</dbReference>
<keyword evidence="3" id="KW-0378">Hydrolase</keyword>
<evidence type="ECO:0000256" key="2">
    <source>
        <dbReference type="ARBA" id="ARBA00022723"/>
    </source>
</evidence>
<gene>
    <name evidence="6" type="ORF">BXZ70DRAFT_967799</name>
</gene>
<dbReference type="OrthoDB" id="194468at2759"/>
<dbReference type="Proteomes" id="UP000813824">
    <property type="component" value="Unassembled WGS sequence"/>
</dbReference>
<dbReference type="PANTHER" id="PTHR11271:SF6">
    <property type="entry name" value="GUANINE DEAMINASE"/>
    <property type="match status" value="1"/>
</dbReference>
<evidence type="ECO:0000259" key="5">
    <source>
        <dbReference type="Pfam" id="PF01979"/>
    </source>
</evidence>
<evidence type="ECO:0000313" key="7">
    <source>
        <dbReference type="Proteomes" id="UP000813824"/>
    </source>
</evidence>
<keyword evidence="4" id="KW-0862">Zinc</keyword>
<dbReference type="EMBL" id="JAEVFJ010000005">
    <property type="protein sequence ID" value="KAH8104529.1"/>
    <property type="molecule type" value="Genomic_DNA"/>
</dbReference>
<reference evidence="6" key="1">
    <citation type="journal article" date="2021" name="New Phytol.">
        <title>Evolutionary innovations through gain and loss of genes in the ectomycorrhizal Boletales.</title>
        <authorList>
            <person name="Wu G."/>
            <person name="Miyauchi S."/>
            <person name="Morin E."/>
            <person name="Kuo A."/>
            <person name="Drula E."/>
            <person name="Varga T."/>
            <person name="Kohler A."/>
            <person name="Feng B."/>
            <person name="Cao Y."/>
            <person name="Lipzen A."/>
            <person name="Daum C."/>
            <person name="Hundley H."/>
            <person name="Pangilinan J."/>
            <person name="Johnson J."/>
            <person name="Barry K."/>
            <person name="LaButti K."/>
            <person name="Ng V."/>
            <person name="Ahrendt S."/>
            <person name="Min B."/>
            <person name="Choi I.G."/>
            <person name="Park H."/>
            <person name="Plett J.M."/>
            <person name="Magnuson J."/>
            <person name="Spatafora J.W."/>
            <person name="Nagy L.G."/>
            <person name="Henrissat B."/>
            <person name="Grigoriev I.V."/>
            <person name="Yang Z.L."/>
            <person name="Xu J."/>
            <person name="Martin F.M."/>
        </authorList>
    </citation>
    <scope>NUCLEOTIDE SEQUENCE</scope>
    <source>
        <strain evidence="6">KKN 215</strain>
    </source>
</reference>
<sequence>MLFRGDFVSSKRLGDLQILHDHLVAVNEQGVITHSEPATSASSRHLLQSDEPKTEIPPGSFLIPTFCDLHLHAPQYLYQGTGLHLPLMEWLNQYAFKAEERIDGDPVLAQRVYERLAERLLESGTGAVVLFGTINENANIILAKAMLSRGLRAYVGKLSMDISSRPTYKEASAQDSLTNAMSFVNNCRALCSDLPETLRTVEPILTPRFVPTCSDKLLTGLGELARDKQLRVQSHLAEAHDQVQWVLQERGVEDIEVFERNGLLTSRTIQAHCTFLPPPSLHKLAHHGTSVAHCPLSNAYFSAEPFRLREALDIGVRVGLGTDIAGGYSIDIMQAMRQAVTVSRMREGQRVIRGDEGRALSIDWKEALFLATKGGAEAMGIQSGIGTFTVSSPFDAQLVRLITVGGTGVGSLDFFDSQTVGGKWVLTEELVEKWWCLGDERNREGIWIQGRKVWPER</sequence>
<dbReference type="InterPro" id="IPR051607">
    <property type="entry name" value="Metallo-dep_hydrolases"/>
</dbReference>
<keyword evidence="7" id="KW-1185">Reference proteome</keyword>
<dbReference type="SUPFAM" id="SSF51556">
    <property type="entry name" value="Metallo-dependent hydrolases"/>
    <property type="match status" value="1"/>
</dbReference>
<evidence type="ECO:0000313" key="6">
    <source>
        <dbReference type="EMBL" id="KAH8104529.1"/>
    </source>
</evidence>
<dbReference type="PANTHER" id="PTHR11271">
    <property type="entry name" value="GUANINE DEAMINASE"/>
    <property type="match status" value="1"/>
</dbReference>
<name>A0A8K0UWJ8_9AGAR</name>
<evidence type="ECO:0000256" key="3">
    <source>
        <dbReference type="ARBA" id="ARBA00022801"/>
    </source>
</evidence>
<protein>
    <recommendedName>
        <fullName evidence="5">Amidohydrolase-related domain-containing protein</fullName>
    </recommendedName>
</protein>
<dbReference type="GO" id="GO:0046098">
    <property type="term" value="P:guanine metabolic process"/>
    <property type="evidence" value="ECO:0007669"/>
    <property type="project" value="TreeGrafter"/>
</dbReference>